<protein>
    <submittedName>
        <fullName evidence="1">Uncharacterized protein</fullName>
    </submittedName>
</protein>
<dbReference type="Proteomes" id="UP000251431">
    <property type="component" value="Unassembled WGS sequence"/>
</dbReference>
<evidence type="ECO:0000313" key="1">
    <source>
        <dbReference type="EMBL" id="SPU40733.1"/>
    </source>
</evidence>
<dbReference type="EMBL" id="UAQE01000011">
    <property type="protein sequence ID" value="SPU40733.1"/>
    <property type="molecule type" value="Genomic_DNA"/>
</dbReference>
<gene>
    <name evidence="1" type="ORF">NCTC7582_05277</name>
</gene>
<name>A0A2X1A6V4_9BACI</name>
<evidence type="ECO:0000313" key="2">
    <source>
        <dbReference type="Proteomes" id="UP000251431"/>
    </source>
</evidence>
<accession>A0A2X1A6V4</accession>
<proteinExistence type="predicted"/>
<organism evidence="1 2">
    <name type="scientific">Lysinibacillus capsici</name>
    <dbReference type="NCBI Taxonomy" id="2115968"/>
    <lineage>
        <taxon>Bacteria</taxon>
        <taxon>Bacillati</taxon>
        <taxon>Bacillota</taxon>
        <taxon>Bacilli</taxon>
        <taxon>Bacillales</taxon>
        <taxon>Bacillaceae</taxon>
        <taxon>Lysinibacillus</taxon>
    </lineage>
</organism>
<dbReference type="RefSeq" id="WP_112118970.1">
    <property type="nucleotide sequence ID" value="NZ_UAQE01000011.1"/>
</dbReference>
<sequence length="395" mass="44619">MNFLMGVVVGLVIMLFFYLKAIKTRNTTKKQELHIPRWALPSELNGNTYDPANTTSFMGDEVPAIPTVVTAVTQIDETLEVEKAPTFISKNIEVTDMSEQSVEETCIDLLVEKGVPAPFSEGGNEEMMEVPAVEEYQAVVMDDVVSVKTNSAVYQEAELDPSVATFANMFNFEDKSKEATLERIDFNEEEISHNDYDAYLLSLESQLPSLEEEVEIGPVPQEEMNSAFLNIVHTNLIAALKDEAVQPEKPQFEPIVLSVDDWFSGEHNLFIEINDAYEEMYTHKIIDGAKGLQTWVVQITGAEDNFIHVSDGTARAWLDVSNFSNKVKDIGSIVMLDVNVSNERIYVETFSLLEEPSHETLEEKLNAQQIVESDYLKEMHNEYVFEEQDLYTRIG</sequence>
<dbReference type="AlphaFoldDB" id="A0A2X1A6V4"/>
<reference evidence="1 2" key="1">
    <citation type="submission" date="2018-06" db="EMBL/GenBank/DDBJ databases">
        <authorList>
            <consortium name="Pathogen Informatics"/>
            <person name="Doyle S."/>
        </authorList>
    </citation>
    <scope>NUCLEOTIDE SEQUENCE [LARGE SCALE GENOMIC DNA]</scope>
    <source>
        <strain evidence="1 2">NCTC7582</strain>
    </source>
</reference>